<organism evidence="2 3">
    <name type="scientific">Petrolisthes manimaculis</name>
    <dbReference type="NCBI Taxonomy" id="1843537"/>
    <lineage>
        <taxon>Eukaryota</taxon>
        <taxon>Metazoa</taxon>
        <taxon>Ecdysozoa</taxon>
        <taxon>Arthropoda</taxon>
        <taxon>Crustacea</taxon>
        <taxon>Multicrustacea</taxon>
        <taxon>Malacostraca</taxon>
        <taxon>Eumalacostraca</taxon>
        <taxon>Eucarida</taxon>
        <taxon>Decapoda</taxon>
        <taxon>Pleocyemata</taxon>
        <taxon>Anomura</taxon>
        <taxon>Galatheoidea</taxon>
        <taxon>Porcellanidae</taxon>
        <taxon>Petrolisthes</taxon>
    </lineage>
</organism>
<proteinExistence type="predicted"/>
<dbReference type="AlphaFoldDB" id="A0AAE1Q1D3"/>
<accession>A0AAE1Q1D3</accession>
<protein>
    <submittedName>
        <fullName evidence="2">Uncharacterized protein</fullName>
    </submittedName>
</protein>
<keyword evidence="3" id="KW-1185">Reference proteome</keyword>
<evidence type="ECO:0000313" key="2">
    <source>
        <dbReference type="EMBL" id="KAK4317635.1"/>
    </source>
</evidence>
<sequence length="357" mass="40842">MKSSKWTLARKVKKKCYNYPYYVKKRLETETPEKIPPSSSQSVVAAAIMEDKEMMWSSDGEEAVDGGEISSSSDVNDVSVRQVHKMLDTQILSGESSIHSSNSTVLWYLVIHKRWKLFHAYGSQEMKLNVDGLYIKTQRKLEKPYRKTYSDANSRVRRAEETSDLQTDEELGRGHRRVKKKRFEDEDDSAHTDSSADTLVIPSTSQVPKPPTVRGFPALQRNNAFCRSPNEKLNSSDQTDVILLAVAKCETRVEDQSRLLEQVMTLQKDILHQLQHTRPHMIMSTTLHQVRRLEVLGGSSLKIAVKSVMDTILTNSLQQKFNWEGKTCWRTKDNFTKKGFKSTKVCQLVFSALLRKP</sequence>
<comment type="caution">
    <text evidence="2">The sequence shown here is derived from an EMBL/GenBank/DDBJ whole genome shotgun (WGS) entry which is preliminary data.</text>
</comment>
<dbReference type="EMBL" id="JAWZYT010000908">
    <property type="protein sequence ID" value="KAK4317635.1"/>
    <property type="molecule type" value="Genomic_DNA"/>
</dbReference>
<feature type="region of interest" description="Disordered" evidence="1">
    <location>
        <begin position="145"/>
        <end position="216"/>
    </location>
</feature>
<gene>
    <name evidence="2" type="ORF">Pmani_011290</name>
</gene>
<reference evidence="2" key="1">
    <citation type="submission" date="2023-11" db="EMBL/GenBank/DDBJ databases">
        <title>Genome assemblies of two species of porcelain crab, Petrolisthes cinctipes and Petrolisthes manimaculis (Anomura: Porcellanidae).</title>
        <authorList>
            <person name="Angst P."/>
        </authorList>
    </citation>
    <scope>NUCLEOTIDE SEQUENCE</scope>
    <source>
        <strain evidence="2">PB745_02</strain>
        <tissue evidence="2">Gill</tissue>
    </source>
</reference>
<evidence type="ECO:0000313" key="3">
    <source>
        <dbReference type="Proteomes" id="UP001292094"/>
    </source>
</evidence>
<name>A0AAE1Q1D3_9EUCA</name>
<dbReference type="Proteomes" id="UP001292094">
    <property type="component" value="Unassembled WGS sequence"/>
</dbReference>
<evidence type="ECO:0000256" key="1">
    <source>
        <dbReference type="SAM" id="MobiDB-lite"/>
    </source>
</evidence>